<sequence>MYSYVIDETITEIGYPTEPVTIDEAKAYARVDVTSAIQDTLFGYWIKAARQAIEQMTGLSLVPKNVVAEIQNWQGNMELPYGPITSTIAWKDFNGNVPTVIIEGNQFPRIPIPCGYLKATYTAGYTDNVPTELKIAILNQVTSWYENRGDEATLNMPASVVTICQKYSRIGLIM</sequence>
<dbReference type="EMBL" id="LR796153">
    <property type="protein sequence ID" value="CAB4121862.1"/>
    <property type="molecule type" value="Genomic_DNA"/>
</dbReference>
<reference evidence="1" key="1">
    <citation type="submission" date="2020-04" db="EMBL/GenBank/DDBJ databases">
        <authorList>
            <person name="Chiriac C."/>
            <person name="Salcher M."/>
            <person name="Ghai R."/>
            <person name="Kavagutti S V."/>
        </authorList>
    </citation>
    <scope>NUCLEOTIDE SEQUENCE</scope>
</reference>
<name>A0A6J5KL68_9CAUD</name>
<accession>A0A6J5KL68</accession>
<evidence type="ECO:0000313" key="1">
    <source>
        <dbReference type="EMBL" id="CAB4121862.1"/>
    </source>
</evidence>
<proteinExistence type="predicted"/>
<dbReference type="CDD" id="cd08054">
    <property type="entry name" value="gp6"/>
    <property type="match status" value="1"/>
</dbReference>
<organism evidence="1">
    <name type="scientific">uncultured Caudovirales phage</name>
    <dbReference type="NCBI Taxonomy" id="2100421"/>
    <lineage>
        <taxon>Viruses</taxon>
        <taxon>Duplodnaviria</taxon>
        <taxon>Heunggongvirae</taxon>
        <taxon>Uroviricota</taxon>
        <taxon>Caudoviricetes</taxon>
        <taxon>Peduoviridae</taxon>
        <taxon>Maltschvirus</taxon>
        <taxon>Maltschvirus maltsch</taxon>
    </lineage>
</organism>
<dbReference type="Gene3D" id="1.10.3230.30">
    <property type="entry name" value="Phage gp6-like head-tail connector protein"/>
    <property type="match status" value="1"/>
</dbReference>
<gene>
    <name evidence="1" type="ORF">UFOVP25_36</name>
</gene>
<protein>
    <submittedName>
        <fullName evidence="1">Gp6 domain containing protein</fullName>
    </submittedName>
</protein>